<dbReference type="InterPro" id="IPR002347">
    <property type="entry name" value="SDR_fam"/>
</dbReference>
<dbReference type="Pfam" id="PF13561">
    <property type="entry name" value="adh_short_C2"/>
    <property type="match status" value="1"/>
</dbReference>
<dbReference type="InterPro" id="IPR036291">
    <property type="entry name" value="NAD(P)-bd_dom_sf"/>
</dbReference>
<sequence length="263" mass="28440">MTKIINEAFRLSGKTCVVTGAARGMGAGIVRAFADADASKIVLIDLRDEVGEAFAAEMAKQYPSTTFKYYHLDISNYDEVQTVYERIEADVGAIHVQVCNAGIAEYCDALEHTPETWRKVMNVNVDGTFYTAQAAARRMVRLKTGGSIILIGSISAHCINRPDMQPGMAHYCTSKGAVLNMAKALAVEWAHHNIRVNSLSPGNIVTPIAPSDEKTVDFFKHITPLARMGETIEIGRPAVYLASEASSFQTGTDVLVDGGLVAL</sequence>
<keyword evidence="2" id="KW-0560">Oxidoreductase</keyword>
<evidence type="ECO:0000313" key="4">
    <source>
        <dbReference type="Proteomes" id="UP000242180"/>
    </source>
</evidence>
<comment type="similarity">
    <text evidence="1">Belongs to the short-chain dehydrogenases/reductases (SDR) family.</text>
</comment>
<dbReference type="PANTHER" id="PTHR43008">
    <property type="entry name" value="BENZIL REDUCTASE"/>
    <property type="match status" value="1"/>
</dbReference>
<evidence type="ECO:0000256" key="2">
    <source>
        <dbReference type="ARBA" id="ARBA00023002"/>
    </source>
</evidence>
<dbReference type="PRINTS" id="PR00080">
    <property type="entry name" value="SDRFAMILY"/>
</dbReference>
<accession>A0A1X2HEH2</accession>
<dbReference type="GO" id="GO:0016616">
    <property type="term" value="F:oxidoreductase activity, acting on the CH-OH group of donors, NAD or NADP as acceptor"/>
    <property type="evidence" value="ECO:0007669"/>
    <property type="project" value="UniProtKB-ARBA"/>
</dbReference>
<dbReference type="OrthoDB" id="1888931at2759"/>
<dbReference type="STRING" id="13706.A0A1X2HEH2"/>
<evidence type="ECO:0000256" key="1">
    <source>
        <dbReference type="ARBA" id="ARBA00006484"/>
    </source>
</evidence>
<dbReference type="EMBL" id="MCGN01000004">
    <property type="protein sequence ID" value="ORY97318.1"/>
    <property type="molecule type" value="Genomic_DNA"/>
</dbReference>
<gene>
    <name evidence="3" type="ORF">BCR43DRAFT_562817</name>
</gene>
<dbReference type="AlphaFoldDB" id="A0A1X2HEH2"/>
<dbReference type="SUPFAM" id="SSF51735">
    <property type="entry name" value="NAD(P)-binding Rossmann-fold domains"/>
    <property type="match status" value="1"/>
</dbReference>
<organism evidence="3 4">
    <name type="scientific">Syncephalastrum racemosum</name>
    <name type="common">Filamentous fungus</name>
    <dbReference type="NCBI Taxonomy" id="13706"/>
    <lineage>
        <taxon>Eukaryota</taxon>
        <taxon>Fungi</taxon>
        <taxon>Fungi incertae sedis</taxon>
        <taxon>Mucoromycota</taxon>
        <taxon>Mucoromycotina</taxon>
        <taxon>Mucoromycetes</taxon>
        <taxon>Mucorales</taxon>
        <taxon>Syncephalastraceae</taxon>
        <taxon>Syncephalastrum</taxon>
    </lineage>
</organism>
<protein>
    <submittedName>
        <fullName evidence="3">NAD(P)-binding protein</fullName>
    </submittedName>
</protein>
<evidence type="ECO:0000313" key="3">
    <source>
        <dbReference type="EMBL" id="ORY97318.1"/>
    </source>
</evidence>
<dbReference type="PRINTS" id="PR00081">
    <property type="entry name" value="GDHRDH"/>
</dbReference>
<comment type="caution">
    <text evidence="3">The sequence shown here is derived from an EMBL/GenBank/DDBJ whole genome shotgun (WGS) entry which is preliminary data.</text>
</comment>
<name>A0A1X2HEH2_SYNRA</name>
<reference evidence="3 4" key="1">
    <citation type="submission" date="2016-07" db="EMBL/GenBank/DDBJ databases">
        <title>Pervasive Adenine N6-methylation of Active Genes in Fungi.</title>
        <authorList>
            <consortium name="DOE Joint Genome Institute"/>
            <person name="Mondo S.J."/>
            <person name="Dannebaum R.O."/>
            <person name="Kuo R.C."/>
            <person name="Labutti K."/>
            <person name="Haridas S."/>
            <person name="Kuo A."/>
            <person name="Salamov A."/>
            <person name="Ahrendt S.R."/>
            <person name="Lipzen A."/>
            <person name="Sullivan W."/>
            <person name="Andreopoulos W.B."/>
            <person name="Clum A."/>
            <person name="Lindquist E."/>
            <person name="Daum C."/>
            <person name="Ramamoorthy G.K."/>
            <person name="Gryganskyi A."/>
            <person name="Culley D."/>
            <person name="Magnuson J.K."/>
            <person name="James T.Y."/>
            <person name="O'Malley M.A."/>
            <person name="Stajich J.E."/>
            <person name="Spatafora J.W."/>
            <person name="Visel A."/>
            <person name="Grigoriev I.V."/>
        </authorList>
    </citation>
    <scope>NUCLEOTIDE SEQUENCE [LARGE SCALE GENOMIC DNA]</scope>
    <source>
        <strain evidence="3 4">NRRL 2496</strain>
    </source>
</reference>
<proteinExistence type="inferred from homology"/>
<keyword evidence="4" id="KW-1185">Reference proteome</keyword>
<dbReference type="GO" id="GO:0050664">
    <property type="term" value="F:oxidoreductase activity, acting on NAD(P)H, oxygen as acceptor"/>
    <property type="evidence" value="ECO:0007669"/>
    <property type="project" value="TreeGrafter"/>
</dbReference>
<dbReference type="Proteomes" id="UP000242180">
    <property type="component" value="Unassembled WGS sequence"/>
</dbReference>
<dbReference type="PANTHER" id="PTHR43008:SF4">
    <property type="entry name" value="CHAIN DEHYDROGENASE, PUTATIVE (AFU_ORTHOLOGUE AFUA_4G08710)-RELATED"/>
    <property type="match status" value="1"/>
</dbReference>
<dbReference type="FunFam" id="3.40.50.720:FF:000084">
    <property type="entry name" value="Short-chain dehydrogenase reductase"/>
    <property type="match status" value="1"/>
</dbReference>
<dbReference type="Gene3D" id="3.40.50.720">
    <property type="entry name" value="NAD(P)-binding Rossmann-like Domain"/>
    <property type="match status" value="1"/>
</dbReference>
<dbReference type="InParanoid" id="A0A1X2HEH2"/>